<keyword evidence="3" id="KW-1185">Reference proteome</keyword>
<name>A0A7H1C0N2_9PAST</name>
<organism evidence="2 3">
    <name type="scientific">Mannheimia bovis</name>
    <dbReference type="NCBI Taxonomy" id="2770636"/>
    <lineage>
        <taxon>Bacteria</taxon>
        <taxon>Pseudomonadati</taxon>
        <taxon>Pseudomonadota</taxon>
        <taxon>Gammaproteobacteria</taxon>
        <taxon>Pasteurellales</taxon>
        <taxon>Pasteurellaceae</taxon>
        <taxon>Mannheimia</taxon>
    </lineage>
</organism>
<dbReference type="AlphaFoldDB" id="A0A7H1C0N2"/>
<evidence type="ECO:0000256" key="1">
    <source>
        <dbReference type="SAM" id="Phobius"/>
    </source>
</evidence>
<keyword evidence="1" id="KW-0472">Membrane</keyword>
<proteinExistence type="predicted"/>
<feature type="transmembrane region" description="Helical" evidence="1">
    <location>
        <begin position="6"/>
        <end position="25"/>
    </location>
</feature>
<dbReference type="Proteomes" id="UP000576260">
    <property type="component" value="Chromosome"/>
</dbReference>
<keyword evidence="1" id="KW-1133">Transmembrane helix</keyword>
<reference evidence="2 3" key="1">
    <citation type="submission" date="2020-09" db="EMBL/GenBank/DDBJ databases">
        <title>Mannheimia bovis sp.nov., isolated from a cow.</title>
        <authorList>
            <person name="Li F."/>
        </authorList>
    </citation>
    <scope>NUCLEOTIDE SEQUENCE [LARGE SCALE GENOMIC DNA]</scope>
    <source>
        <strain evidence="2 3">ZY190616</strain>
    </source>
</reference>
<evidence type="ECO:0000313" key="2">
    <source>
        <dbReference type="EMBL" id="QNS14537.1"/>
    </source>
</evidence>
<protein>
    <submittedName>
        <fullName evidence="2">Uncharacterized protein</fullName>
    </submittedName>
</protein>
<keyword evidence="1" id="KW-0812">Transmembrane</keyword>
<dbReference type="RefSeq" id="WP_188156186.1">
    <property type="nucleotide sequence ID" value="NZ_CP061280.1"/>
</dbReference>
<sequence length="139" mass="16052">MQLSDIIASISLLVSVVGIPISYCLGGRNAKHSTYNAAIDELENLCQKILNESLIIHKEMDYSETNYHRMIANHKLLQAKCSKINVLVPQDYPRNQLREIKQIITDQLFSEESNQRDTAIRNLIYKLTPLIEFYPKKFL</sequence>
<dbReference type="KEGG" id="mbos:ICJ55_07145"/>
<dbReference type="EMBL" id="CP061280">
    <property type="protein sequence ID" value="QNS14537.1"/>
    <property type="molecule type" value="Genomic_DNA"/>
</dbReference>
<evidence type="ECO:0000313" key="3">
    <source>
        <dbReference type="Proteomes" id="UP000576260"/>
    </source>
</evidence>
<gene>
    <name evidence="2" type="ORF">ICJ55_07145</name>
</gene>
<accession>A0A7H1C0N2</accession>